<dbReference type="RefSeq" id="WP_110986481.1">
    <property type="nucleotide sequence ID" value="NZ_CAWNWM010000007.1"/>
</dbReference>
<evidence type="ECO:0000256" key="1">
    <source>
        <dbReference type="SAM" id="MobiDB-lite"/>
    </source>
</evidence>
<dbReference type="AlphaFoldDB" id="A0A2W1JH89"/>
<dbReference type="Proteomes" id="UP000248857">
    <property type="component" value="Unassembled WGS sequence"/>
</dbReference>
<reference evidence="2 3" key="1">
    <citation type="journal article" date="2018" name="Sci. Rep.">
        <title>A novel species of the marine cyanobacterium Acaryochloris with a unique pigment content and lifestyle.</title>
        <authorList>
            <person name="Partensky F."/>
            <person name="Six C."/>
            <person name="Ratin M."/>
            <person name="Garczarek L."/>
            <person name="Vaulot D."/>
            <person name="Probert I."/>
            <person name="Calteau A."/>
            <person name="Gourvil P."/>
            <person name="Marie D."/>
            <person name="Grebert T."/>
            <person name="Bouchier C."/>
            <person name="Le Panse S."/>
            <person name="Gachenot M."/>
            <person name="Rodriguez F."/>
            <person name="Garrido J.L."/>
        </authorList>
    </citation>
    <scope>NUCLEOTIDE SEQUENCE [LARGE SCALE GENOMIC DNA]</scope>
    <source>
        <strain evidence="2 3">RCC1774</strain>
    </source>
</reference>
<proteinExistence type="predicted"/>
<dbReference type="OrthoDB" id="500092at2"/>
<dbReference type="InterPro" id="IPR005288">
    <property type="entry name" value="NadB"/>
</dbReference>
<comment type="caution">
    <text evidence="2">The sequence shown here is derived from an EMBL/GenBank/DDBJ whole genome shotgun (WGS) entry which is preliminary data.</text>
</comment>
<evidence type="ECO:0000313" key="3">
    <source>
        <dbReference type="Proteomes" id="UP000248857"/>
    </source>
</evidence>
<dbReference type="GO" id="GO:0009435">
    <property type="term" value="P:NAD+ biosynthetic process"/>
    <property type="evidence" value="ECO:0007669"/>
    <property type="project" value="InterPro"/>
</dbReference>
<dbReference type="EMBL" id="PQWO01000007">
    <property type="protein sequence ID" value="PZD72929.1"/>
    <property type="molecule type" value="Genomic_DNA"/>
</dbReference>
<keyword evidence="3" id="KW-1185">Reference proteome</keyword>
<gene>
    <name evidence="2" type="ORF">C1752_02781</name>
</gene>
<accession>A0A2W1JH89</accession>
<name>A0A2W1JH89_9CYAN</name>
<dbReference type="PANTHER" id="PTHR42716:SF1">
    <property type="entry name" value="SLL0471 PROTEIN"/>
    <property type="match status" value="1"/>
</dbReference>
<organism evidence="2 3">
    <name type="scientific">Acaryochloris thomasi RCC1774</name>
    <dbReference type="NCBI Taxonomy" id="1764569"/>
    <lineage>
        <taxon>Bacteria</taxon>
        <taxon>Bacillati</taxon>
        <taxon>Cyanobacteriota</taxon>
        <taxon>Cyanophyceae</taxon>
        <taxon>Acaryochloridales</taxon>
        <taxon>Acaryochloridaceae</taxon>
        <taxon>Acaryochloris</taxon>
        <taxon>Acaryochloris thomasi</taxon>
    </lineage>
</organism>
<dbReference type="Pfam" id="PF12831">
    <property type="entry name" value="FAD_oxidored"/>
    <property type="match status" value="1"/>
</dbReference>
<sequence>MTQLGILDDSAFTRPANGQTLSFPLQIVGGSTAAYSAALGALQAGTKICLVQPHLVLGGQFTAQALPASDDGRLLTPYDQIPPEQRDPQQLRNSEEFALSRSQRQFRNRQRQLQPVAGKVIQNPGGSWVSHLSVTPVVAAIALNEAILPFLESGQLTLIPFAEPIEVLFQQEPEAYRRIIGIVFRDSQTQHQFTVHSQITIEATDLGDLLELGQIESRIGQESRSETGEAALPETAYPDCQQAITVCAVVERNLGPCLPPPEGYNQEPWLQAQDFTCDFWFQSNHQWQRQCFYDPDGMFRYRRLQRSVADDRARVGDVTVLNWSTSPLGCNDRPPDPDAALGCGNDYVPGVLVGIRRAERQEQIKRACDRTQAYVHFLQTETGDLKPRGDLTWTANGIALAPYIREARRGIALTTIRHQDVAKKFFPDAVRARTFGDSVGIGQYHYLDMHPNDAPGQVELGDGHDALPFTIPLGALIPERTDGLILSSKSIGTTHITNAAYRMHPAEWAIGEAGGHLAAFALQNEISVRDTAAHHIRQFQHQLTQAGIPIVWLNDVSHDDLDFAAIQVLATALLSQISGTLPPALGGRGGQRSRAELAQPEASTSSVDLDRGFIDQASLGFGGDAISTPKLFATALTGLIGSCQDLAAPQDISLQHWAEQNLLTPIQALDPHQPLTRHLLSQLFQTLEPQTRARLAAALPEPQSALRRRDIAGILHALVN</sequence>
<dbReference type="GO" id="GO:0008734">
    <property type="term" value="F:L-aspartate oxidase activity"/>
    <property type="evidence" value="ECO:0007669"/>
    <property type="project" value="InterPro"/>
</dbReference>
<protein>
    <submittedName>
        <fullName evidence="2">Uncharacterized protein</fullName>
    </submittedName>
</protein>
<feature type="region of interest" description="Disordered" evidence="1">
    <location>
        <begin position="72"/>
        <end position="92"/>
    </location>
</feature>
<dbReference type="PANTHER" id="PTHR42716">
    <property type="entry name" value="L-ASPARTATE OXIDASE"/>
    <property type="match status" value="1"/>
</dbReference>
<evidence type="ECO:0000313" key="2">
    <source>
        <dbReference type="EMBL" id="PZD72929.1"/>
    </source>
</evidence>